<evidence type="ECO:0000313" key="1">
    <source>
        <dbReference type="EMBL" id="CAJ2627711.1"/>
    </source>
</evidence>
<dbReference type="EMBL" id="CASHSV030000001">
    <property type="protein sequence ID" value="CAJ2627711.1"/>
    <property type="molecule type" value="Genomic_DNA"/>
</dbReference>
<proteinExistence type="predicted"/>
<evidence type="ECO:0000313" key="2">
    <source>
        <dbReference type="Proteomes" id="UP001177021"/>
    </source>
</evidence>
<reference evidence="1" key="1">
    <citation type="submission" date="2023-10" db="EMBL/GenBank/DDBJ databases">
        <authorList>
            <person name="Rodriguez Cubillos JULIANA M."/>
            <person name="De Vega J."/>
        </authorList>
    </citation>
    <scope>NUCLEOTIDE SEQUENCE</scope>
</reference>
<sequence>MEGNYMNRNTTTTHRDHEHLHHHHHHHHHNLRFEEHTWGTSWPARNYACSFCKREFRSAQALGGHMNVHRRDRARLRSSLISSWVNPDQCPNTNNNTKPNPTITTTTTNSLLSPSTQSPLSNDEIFNVSSNPYLTLSSSSSSSPFLAHTSHDDKKPRLTTPSLSLPLLNPQRRQIMKSYEEVKKHNVLMNSEQNIKLELGIGFVEHQEEKLDLELRL</sequence>
<organism evidence="1 2">
    <name type="scientific">Trifolium pratense</name>
    <name type="common">Red clover</name>
    <dbReference type="NCBI Taxonomy" id="57577"/>
    <lineage>
        <taxon>Eukaryota</taxon>
        <taxon>Viridiplantae</taxon>
        <taxon>Streptophyta</taxon>
        <taxon>Embryophyta</taxon>
        <taxon>Tracheophyta</taxon>
        <taxon>Spermatophyta</taxon>
        <taxon>Magnoliopsida</taxon>
        <taxon>eudicotyledons</taxon>
        <taxon>Gunneridae</taxon>
        <taxon>Pentapetalae</taxon>
        <taxon>rosids</taxon>
        <taxon>fabids</taxon>
        <taxon>Fabales</taxon>
        <taxon>Fabaceae</taxon>
        <taxon>Papilionoideae</taxon>
        <taxon>50 kb inversion clade</taxon>
        <taxon>NPAAA clade</taxon>
        <taxon>Hologalegina</taxon>
        <taxon>IRL clade</taxon>
        <taxon>Trifolieae</taxon>
        <taxon>Trifolium</taxon>
    </lineage>
</organism>
<comment type="caution">
    <text evidence="1">The sequence shown here is derived from an EMBL/GenBank/DDBJ whole genome shotgun (WGS) entry which is preliminary data.</text>
</comment>
<keyword evidence="2" id="KW-1185">Reference proteome</keyword>
<accession>A0ACB0I6K9</accession>
<gene>
    <name evidence="1" type="ORF">MILVUS5_LOCUS105</name>
</gene>
<dbReference type="Proteomes" id="UP001177021">
    <property type="component" value="Unassembled WGS sequence"/>
</dbReference>
<name>A0ACB0I6K9_TRIPR</name>
<protein>
    <submittedName>
        <fullName evidence="1">Uncharacterized protein</fullName>
    </submittedName>
</protein>